<sequence>MMKKIILISASLLVLIACASNDYTMKYKSECSFDMEGDQPLTFYVNGNIATLSGVVCDGSPDAFTNMMDENPNITDLLFKSIDGSADDEANIELAYMVREAKLNSQIRHNGHIASGGTDLFLAGVKRSVEEGAKIGVHSWAGSDGMQGDELPRNHSEHQRYLNYYRAMGIDTEFYWYTLRVAPASGMHYMSMSELRQYGFITH</sequence>
<feature type="chain" id="PRO_5046443643" evidence="1">
    <location>
        <begin position="20"/>
        <end position="203"/>
    </location>
</feature>
<keyword evidence="2" id="KW-0378">Hydrolase</keyword>
<gene>
    <name evidence="2" type="ORF">BIY20_06680</name>
</gene>
<dbReference type="SUPFAM" id="SSF52096">
    <property type="entry name" value="ClpP/crotonase"/>
    <property type="match status" value="1"/>
</dbReference>
<keyword evidence="3" id="KW-1185">Reference proteome</keyword>
<evidence type="ECO:0000313" key="3">
    <source>
        <dbReference type="Proteomes" id="UP000186039"/>
    </source>
</evidence>
<keyword evidence="1" id="KW-0732">Signal</keyword>
<name>A0ABX3FM35_9VIBR</name>
<evidence type="ECO:0000256" key="1">
    <source>
        <dbReference type="SAM" id="SignalP"/>
    </source>
</evidence>
<reference evidence="2 3" key="1">
    <citation type="submission" date="2016-09" db="EMBL/GenBank/DDBJ databases">
        <title>Genomic Taxonomy of the Vibrionaceae.</title>
        <authorList>
            <person name="Gonzalez-Castillo A."/>
            <person name="Gomez-Gil B."/>
            <person name="Enciso-Ibarra K."/>
        </authorList>
    </citation>
    <scope>NUCLEOTIDE SEQUENCE [LARGE SCALE GENOMIC DNA]</scope>
    <source>
        <strain evidence="2 3">CAIM 1902</strain>
    </source>
</reference>
<dbReference type="Proteomes" id="UP000186039">
    <property type="component" value="Unassembled WGS sequence"/>
</dbReference>
<feature type="signal peptide" evidence="1">
    <location>
        <begin position="1"/>
        <end position="19"/>
    </location>
</feature>
<dbReference type="GO" id="GO:0016787">
    <property type="term" value="F:hydrolase activity"/>
    <property type="evidence" value="ECO:0007669"/>
    <property type="project" value="UniProtKB-KW"/>
</dbReference>
<evidence type="ECO:0000313" key="2">
    <source>
        <dbReference type="EMBL" id="OLQ95284.1"/>
    </source>
</evidence>
<comment type="caution">
    <text evidence="2">The sequence shown here is derived from an EMBL/GenBank/DDBJ whole genome shotgun (WGS) entry which is preliminary data.</text>
</comment>
<dbReference type="EMBL" id="MJMH01000088">
    <property type="protein sequence ID" value="OLQ95284.1"/>
    <property type="molecule type" value="Genomic_DNA"/>
</dbReference>
<dbReference type="PROSITE" id="PS51257">
    <property type="entry name" value="PROKAR_LIPOPROTEIN"/>
    <property type="match status" value="1"/>
</dbReference>
<proteinExistence type="predicted"/>
<dbReference type="InterPro" id="IPR029045">
    <property type="entry name" value="ClpP/crotonase-like_dom_sf"/>
</dbReference>
<accession>A0ABX3FM35</accession>
<protein>
    <submittedName>
        <fullName evidence="2">Alpha/beta hydrolase</fullName>
    </submittedName>
</protein>
<organism evidence="2 3">
    <name type="scientific">Vibrio panuliri</name>
    <dbReference type="NCBI Taxonomy" id="1381081"/>
    <lineage>
        <taxon>Bacteria</taxon>
        <taxon>Pseudomonadati</taxon>
        <taxon>Pseudomonadota</taxon>
        <taxon>Gammaproteobacteria</taxon>
        <taxon>Vibrionales</taxon>
        <taxon>Vibrionaceae</taxon>
        <taxon>Vibrio</taxon>
    </lineage>
</organism>